<name>A0A1C0A857_9FIRM</name>
<dbReference type="GO" id="GO:0015297">
    <property type="term" value="F:antiporter activity"/>
    <property type="evidence" value="ECO:0007669"/>
    <property type="project" value="UniProtKB-KW"/>
</dbReference>
<dbReference type="EMBL" id="LWDV01000009">
    <property type="protein sequence ID" value="OCL26412.1"/>
    <property type="molecule type" value="Genomic_DNA"/>
</dbReference>
<keyword evidence="5 9" id="KW-0812">Transmembrane</keyword>
<dbReference type="Proteomes" id="UP000093514">
    <property type="component" value="Unassembled WGS sequence"/>
</dbReference>
<gene>
    <name evidence="11" type="ORF">U472_10440</name>
</gene>
<feature type="transmembrane region" description="Helical" evidence="9">
    <location>
        <begin position="428"/>
        <end position="447"/>
    </location>
</feature>
<dbReference type="AlphaFoldDB" id="A0A1C0A857"/>
<evidence type="ECO:0000256" key="9">
    <source>
        <dbReference type="SAM" id="Phobius"/>
    </source>
</evidence>
<dbReference type="InterPro" id="IPR018461">
    <property type="entry name" value="Na/H_Antiport_NhaC-like_C"/>
</dbReference>
<reference evidence="11 12" key="2">
    <citation type="submission" date="2016-08" db="EMBL/GenBank/DDBJ databases">
        <title>Orenia metallireducens sp. nov. strain Z6, a Novel Metal-reducing Firmicute from the Deep Subsurface.</title>
        <authorList>
            <person name="Maxim B.I."/>
            <person name="Kenneth K."/>
            <person name="Flynn T.M."/>
            <person name="Oloughlin E.J."/>
            <person name="Locke R.A."/>
            <person name="Weber J.R."/>
            <person name="Egan S.M."/>
            <person name="Mackie R.I."/>
            <person name="Cann I.K."/>
        </authorList>
    </citation>
    <scope>NUCLEOTIDE SEQUENCE [LARGE SCALE GENOMIC DNA]</scope>
    <source>
        <strain evidence="11 12">Z6</strain>
    </source>
</reference>
<dbReference type="InterPro" id="IPR052180">
    <property type="entry name" value="NhaC_Na-H+_Antiporter"/>
</dbReference>
<keyword evidence="2" id="KW-0813">Transport</keyword>
<protein>
    <submittedName>
        <fullName evidence="11">Na+/H+ antiporter NhaC</fullName>
    </submittedName>
</protein>
<feature type="transmembrane region" description="Helical" evidence="9">
    <location>
        <begin position="310"/>
        <end position="327"/>
    </location>
</feature>
<dbReference type="OrthoDB" id="9762978at2"/>
<feature type="transmembrane region" description="Helical" evidence="9">
    <location>
        <begin position="348"/>
        <end position="366"/>
    </location>
</feature>
<evidence type="ECO:0000313" key="12">
    <source>
        <dbReference type="Proteomes" id="UP000093514"/>
    </source>
</evidence>
<feature type="transmembrane region" description="Helical" evidence="9">
    <location>
        <begin position="64"/>
        <end position="86"/>
    </location>
</feature>
<comment type="similarity">
    <text evidence="8">Belongs to the NhaC Na(+)/H(+) (TC 2.A.35) antiporter family.</text>
</comment>
<evidence type="ECO:0000259" key="10">
    <source>
        <dbReference type="Pfam" id="PF03553"/>
    </source>
</evidence>
<reference evidence="12" key="1">
    <citation type="submission" date="2016-07" db="EMBL/GenBank/DDBJ databases">
        <authorList>
            <person name="Florea S."/>
            <person name="Webb J.S."/>
            <person name="Jaromczyk J."/>
            <person name="Schardl C.L."/>
        </authorList>
    </citation>
    <scope>NUCLEOTIDE SEQUENCE [LARGE SCALE GENOMIC DNA]</scope>
    <source>
        <strain evidence="12">Z6</strain>
    </source>
</reference>
<dbReference type="GO" id="GO:0005886">
    <property type="term" value="C:plasma membrane"/>
    <property type="evidence" value="ECO:0007669"/>
    <property type="project" value="UniProtKB-SubCell"/>
</dbReference>
<accession>A0A1C0A857</accession>
<keyword evidence="4" id="KW-1003">Cell membrane</keyword>
<evidence type="ECO:0000256" key="3">
    <source>
        <dbReference type="ARBA" id="ARBA00022449"/>
    </source>
</evidence>
<keyword evidence="7 9" id="KW-0472">Membrane</keyword>
<dbReference type="NCBIfam" id="TIGR00931">
    <property type="entry name" value="antiport_nhaC"/>
    <property type="match status" value="1"/>
</dbReference>
<evidence type="ECO:0000256" key="2">
    <source>
        <dbReference type="ARBA" id="ARBA00022448"/>
    </source>
</evidence>
<evidence type="ECO:0000256" key="1">
    <source>
        <dbReference type="ARBA" id="ARBA00004651"/>
    </source>
</evidence>
<feature type="transmembrane region" description="Helical" evidence="9">
    <location>
        <begin position="106"/>
        <end position="139"/>
    </location>
</feature>
<evidence type="ECO:0000256" key="5">
    <source>
        <dbReference type="ARBA" id="ARBA00022692"/>
    </source>
</evidence>
<dbReference type="InterPro" id="IPR004770">
    <property type="entry name" value="Na/H_antiport_NhaC"/>
</dbReference>
<evidence type="ECO:0000256" key="4">
    <source>
        <dbReference type="ARBA" id="ARBA00022475"/>
    </source>
</evidence>
<evidence type="ECO:0000256" key="7">
    <source>
        <dbReference type="ARBA" id="ARBA00023136"/>
    </source>
</evidence>
<feature type="transmembrane region" description="Helical" evidence="9">
    <location>
        <begin position="34"/>
        <end position="52"/>
    </location>
</feature>
<evidence type="ECO:0000256" key="6">
    <source>
        <dbReference type="ARBA" id="ARBA00022989"/>
    </source>
</evidence>
<feature type="transmembrane region" description="Helical" evidence="9">
    <location>
        <begin position="232"/>
        <end position="250"/>
    </location>
</feature>
<keyword evidence="6 9" id="KW-1133">Transmembrane helix</keyword>
<evidence type="ECO:0000313" key="11">
    <source>
        <dbReference type="EMBL" id="OCL26412.1"/>
    </source>
</evidence>
<keyword evidence="12" id="KW-1185">Reference proteome</keyword>
<organism evidence="11 12">
    <name type="scientific">Orenia metallireducens</name>
    <dbReference type="NCBI Taxonomy" id="1413210"/>
    <lineage>
        <taxon>Bacteria</taxon>
        <taxon>Bacillati</taxon>
        <taxon>Bacillota</taxon>
        <taxon>Clostridia</taxon>
        <taxon>Halanaerobiales</taxon>
        <taxon>Halobacteroidaceae</taxon>
        <taxon>Orenia</taxon>
    </lineage>
</organism>
<sequence length="457" mass="49166">MNKEPNLLLALTVIAVSVLILSVGILGLKVAPQIPLLFSTAIVALVALYLGYSWKEIQDSIIKGINIGLPSILILMVVGTVIGTWILSGTVQTMIYYGLNLLSPKIFLVATVLICGIVSLATGSSWTTVGTVGVALIGIAQSLDIPLSITTGAIVSGAFFGDKMSPLSDTTNLAPAVAESTLFEHIKHMFYTVTPSLIISLILYWVIGAKYTTGIIDANKINLILNNLDKSFYISPVLLIPPILVVFLAIQKCPALPTLLLATLLGGIFGMVFQGASLTEVINVMHYGYQSQSGVEFIDKLLTRGGLHNMLWSVSLILISLSFGGVLDKTKVLKVILKKISTMVKSQGNLVLVTVLTCLGVNVLLADQYLSIILPGKMYANAYKKLNLHPKNLSRVLEDSGTLFNAIVPWGLSGAFIANTLNVTVLEYLPYSFLCLITPIISIIYAYTGFTMEKVNK</sequence>
<feature type="domain" description="Na+/H+ antiporter NhaC-like C-terminal" evidence="10">
    <location>
        <begin position="157"/>
        <end position="450"/>
    </location>
</feature>
<feature type="transmembrane region" description="Helical" evidence="9">
    <location>
        <begin position="257"/>
        <end position="276"/>
    </location>
</feature>
<proteinExistence type="inferred from homology"/>
<evidence type="ECO:0000256" key="8">
    <source>
        <dbReference type="ARBA" id="ARBA00038435"/>
    </source>
</evidence>
<dbReference type="RefSeq" id="WP_068718217.1">
    <property type="nucleotide sequence ID" value="NZ_LWDV01000009.1"/>
</dbReference>
<keyword evidence="3" id="KW-0050">Antiport</keyword>
<comment type="caution">
    <text evidence="11">The sequence shown here is derived from an EMBL/GenBank/DDBJ whole genome shotgun (WGS) entry which is preliminary data.</text>
</comment>
<dbReference type="PANTHER" id="PTHR33451">
    <property type="entry name" value="MALATE-2H(+)/NA(+)-LACTATE ANTIPORTER"/>
    <property type="match status" value="1"/>
</dbReference>
<feature type="transmembrane region" description="Helical" evidence="9">
    <location>
        <begin position="7"/>
        <end position="28"/>
    </location>
</feature>
<comment type="subcellular location">
    <subcellularLocation>
        <location evidence="1">Cell membrane</location>
        <topology evidence="1">Multi-pass membrane protein</topology>
    </subcellularLocation>
</comment>
<dbReference type="PANTHER" id="PTHR33451:SF3">
    <property type="entry name" value="MALATE-2H(+)_NA(+)-LACTATE ANTIPORTER"/>
    <property type="match status" value="1"/>
</dbReference>
<dbReference type="Pfam" id="PF03553">
    <property type="entry name" value="Na_H_antiporter"/>
    <property type="match status" value="1"/>
</dbReference>